<accession>A0ACD5AMQ4</accession>
<sequence length="111" mass="11879">MFDGFPRPAALLRRTGALDLYPKAPGTADLLLGAPLFPHAVVDRPGRTDLVIDAPDAGATRPYVAGVRVDGRDHPKSWTDAGFLRTGGTLAHRLTDRPDTGWATDPQGLPR</sequence>
<keyword evidence="1" id="KW-0378">Hydrolase</keyword>
<gene>
    <name evidence="1" type="ORF">V2W30_37970</name>
</gene>
<dbReference type="EMBL" id="CP146022">
    <property type="protein sequence ID" value="WWQ68556.1"/>
    <property type="molecule type" value="Genomic_DNA"/>
</dbReference>
<reference evidence="1" key="1">
    <citation type="journal article" date="2025" name="Int. J. Syst. Evol. Microbiol.">
        <title>Streptomyces citrinus sp. nov., with yellow diffusible pigment.</title>
        <authorList>
            <person name="He Y."/>
            <person name="Yang E."/>
            <person name="Xu J."/>
            <person name="Sun Y."/>
            <person name="Sun L."/>
        </authorList>
    </citation>
    <scope>NUCLEOTIDE SEQUENCE</scope>
    <source>
        <strain evidence="1">Q6</strain>
    </source>
</reference>
<proteinExistence type="predicted"/>
<evidence type="ECO:0000313" key="1">
    <source>
        <dbReference type="EMBL" id="WWQ68556.1"/>
    </source>
</evidence>
<protein>
    <submittedName>
        <fullName evidence="1">Glycoside hydrolase domain-containing protein</fullName>
    </submittedName>
</protein>
<dbReference type="Proteomes" id="UP001432251">
    <property type="component" value="Chromosome"/>
</dbReference>
<keyword evidence="2" id="KW-1185">Reference proteome</keyword>
<organism evidence="1 2">
    <name type="scientific">Streptomyces citrinus</name>
    <dbReference type="NCBI Taxonomy" id="3118173"/>
    <lineage>
        <taxon>Bacteria</taxon>
        <taxon>Bacillati</taxon>
        <taxon>Actinomycetota</taxon>
        <taxon>Actinomycetes</taxon>
        <taxon>Kitasatosporales</taxon>
        <taxon>Streptomycetaceae</taxon>
        <taxon>Streptomyces</taxon>
    </lineage>
</organism>
<name>A0ACD5AMQ4_9ACTN</name>
<evidence type="ECO:0000313" key="2">
    <source>
        <dbReference type="Proteomes" id="UP001432251"/>
    </source>
</evidence>